<evidence type="ECO:0000313" key="2">
    <source>
        <dbReference type="Proteomes" id="UP000000347"/>
    </source>
</evidence>
<proteinExistence type="predicted"/>
<dbReference type="KEGG" id="cob:COB47_0365"/>
<reference evidence="1 2" key="1">
    <citation type="journal article" date="2010" name="J. Bacteriol.">
        <title>Complete genome sequence of the cellulolytic thermophile Caldicellulosiruptor obsidiansis OB47T.</title>
        <authorList>
            <person name="Elkins J.G."/>
            <person name="Lochner A."/>
            <person name="Hamilton-Brehm S.D."/>
            <person name="Davenport K.W."/>
            <person name="Podar M."/>
            <person name="Brown S.D."/>
            <person name="Land M.L."/>
            <person name="Hauser L.J."/>
            <person name="Klingeman D.M."/>
            <person name="Raman B."/>
            <person name="Goodwin L.A."/>
            <person name="Tapia R."/>
            <person name="Meincke L.J."/>
            <person name="Detter J.C."/>
            <person name="Bruce D.C."/>
            <person name="Han C.S."/>
            <person name="Palumbo A.V."/>
            <person name="Cottingham R.W."/>
            <person name="Keller M."/>
            <person name="Graham D.E."/>
        </authorList>
    </citation>
    <scope>NUCLEOTIDE SEQUENCE [LARGE SCALE GENOMIC DNA]</scope>
    <source>
        <strain evidence="2">ATCC BAA-2073 / strain OB47</strain>
    </source>
</reference>
<dbReference type="STRING" id="608506.COB47_0365"/>
<protein>
    <submittedName>
        <fullName evidence="1">Uncharacterized protein</fullName>
    </submittedName>
</protein>
<keyword evidence="2" id="KW-1185">Reference proteome</keyword>
<dbReference type="HOGENOM" id="CLU_3248595_0_0_9"/>
<sequence length="42" mass="4840">MYGKEIEIGGKKLVVTNEILRSPEGKIYFIVEEVARWLCDVI</sequence>
<gene>
    <name evidence="1" type="ordered locus">COB47_0365</name>
</gene>
<name>D9TI71_CALOO</name>
<accession>D9TI71</accession>
<evidence type="ECO:0000313" key="1">
    <source>
        <dbReference type="EMBL" id="ADL41703.1"/>
    </source>
</evidence>
<dbReference type="Proteomes" id="UP000000347">
    <property type="component" value="Chromosome"/>
</dbReference>
<dbReference type="AlphaFoldDB" id="D9TI71"/>
<dbReference type="EMBL" id="CP002164">
    <property type="protein sequence ID" value="ADL41703.1"/>
    <property type="molecule type" value="Genomic_DNA"/>
</dbReference>
<organism evidence="1 2">
    <name type="scientific">Caldicellulosiruptor obsidiansis (strain ATCC BAA-2073 / JCM 16842 / OB47)</name>
    <dbReference type="NCBI Taxonomy" id="608506"/>
    <lineage>
        <taxon>Bacteria</taxon>
        <taxon>Bacillati</taxon>
        <taxon>Bacillota</taxon>
        <taxon>Bacillota incertae sedis</taxon>
        <taxon>Caldicellulosiruptorales</taxon>
        <taxon>Caldicellulosiruptoraceae</taxon>
        <taxon>Caldicellulosiruptor</taxon>
    </lineage>
</organism>
<dbReference type="RefSeq" id="WP_013289709.1">
    <property type="nucleotide sequence ID" value="NC_014392.1"/>
</dbReference>